<sequence>MISEMSVTNPQGESMGKARALAVTAALAAGLTLSVGTAPAQAASIRYVYYLYSDCVNGGNLGIEWGWWTSYSCSYMSNTYGPTWALWA</sequence>
<proteinExistence type="predicted"/>
<evidence type="ECO:0000313" key="2">
    <source>
        <dbReference type="EMBL" id="SIQ84445.1"/>
    </source>
</evidence>
<feature type="signal peptide" evidence="1">
    <location>
        <begin position="1"/>
        <end position="42"/>
    </location>
</feature>
<protein>
    <submittedName>
        <fullName evidence="2">Uncharacterized protein</fullName>
    </submittedName>
</protein>
<organism evidence="2 3">
    <name type="scientific">Microbispora rosea</name>
    <dbReference type="NCBI Taxonomy" id="58117"/>
    <lineage>
        <taxon>Bacteria</taxon>
        <taxon>Bacillati</taxon>
        <taxon>Actinomycetota</taxon>
        <taxon>Actinomycetes</taxon>
        <taxon>Streptosporangiales</taxon>
        <taxon>Streptosporangiaceae</taxon>
        <taxon>Microbispora</taxon>
    </lineage>
</organism>
<keyword evidence="3" id="KW-1185">Reference proteome</keyword>
<accession>A0A1N6W386</accession>
<dbReference type="Proteomes" id="UP000186096">
    <property type="component" value="Unassembled WGS sequence"/>
</dbReference>
<keyword evidence="1" id="KW-0732">Signal</keyword>
<dbReference type="EMBL" id="FTNI01000004">
    <property type="protein sequence ID" value="SIQ84445.1"/>
    <property type="molecule type" value="Genomic_DNA"/>
</dbReference>
<evidence type="ECO:0000313" key="3">
    <source>
        <dbReference type="Proteomes" id="UP000186096"/>
    </source>
</evidence>
<dbReference type="AlphaFoldDB" id="A0A1N6W386"/>
<name>A0A1N6W386_9ACTN</name>
<reference evidence="3" key="1">
    <citation type="submission" date="2017-01" db="EMBL/GenBank/DDBJ databases">
        <authorList>
            <person name="Varghese N."/>
            <person name="Submissions S."/>
        </authorList>
    </citation>
    <scope>NUCLEOTIDE SEQUENCE [LARGE SCALE GENOMIC DNA]</scope>
    <source>
        <strain evidence="3">ATCC 12950</strain>
    </source>
</reference>
<gene>
    <name evidence="2" type="ORF">SAMN05421833_10461</name>
</gene>
<feature type="chain" id="PRO_5012703951" evidence="1">
    <location>
        <begin position="43"/>
        <end position="88"/>
    </location>
</feature>
<evidence type="ECO:0000256" key="1">
    <source>
        <dbReference type="SAM" id="SignalP"/>
    </source>
</evidence>